<keyword evidence="1" id="KW-0238">DNA-binding</keyword>
<protein>
    <recommendedName>
        <fullName evidence="3">HMG box domain-containing protein</fullName>
    </recommendedName>
</protein>
<organism evidence="4 5">
    <name type="scientific">Prorocentrum cordatum</name>
    <dbReference type="NCBI Taxonomy" id="2364126"/>
    <lineage>
        <taxon>Eukaryota</taxon>
        <taxon>Sar</taxon>
        <taxon>Alveolata</taxon>
        <taxon>Dinophyceae</taxon>
        <taxon>Prorocentrales</taxon>
        <taxon>Prorocentraceae</taxon>
        <taxon>Prorocentrum</taxon>
    </lineage>
</organism>
<feature type="region of interest" description="Disordered" evidence="2">
    <location>
        <begin position="1"/>
        <end position="23"/>
    </location>
</feature>
<evidence type="ECO:0000313" key="5">
    <source>
        <dbReference type="Proteomes" id="UP001189429"/>
    </source>
</evidence>
<proteinExistence type="predicted"/>
<feature type="compositionally biased region" description="Low complexity" evidence="2">
    <location>
        <begin position="118"/>
        <end position="132"/>
    </location>
</feature>
<dbReference type="InterPro" id="IPR036910">
    <property type="entry name" value="HMG_box_dom_sf"/>
</dbReference>
<feature type="DNA-binding region" description="HMG box" evidence="1">
    <location>
        <begin position="150"/>
        <end position="212"/>
    </location>
</feature>
<feature type="non-terminal residue" evidence="4">
    <location>
        <position position="274"/>
    </location>
</feature>
<evidence type="ECO:0000256" key="2">
    <source>
        <dbReference type="SAM" id="MobiDB-lite"/>
    </source>
</evidence>
<comment type="caution">
    <text evidence="4">The sequence shown here is derived from an EMBL/GenBank/DDBJ whole genome shotgun (WGS) entry which is preliminary data.</text>
</comment>
<feature type="region of interest" description="Disordered" evidence="2">
    <location>
        <begin position="35"/>
        <end position="156"/>
    </location>
</feature>
<evidence type="ECO:0000313" key="4">
    <source>
        <dbReference type="EMBL" id="CAK0889418.1"/>
    </source>
</evidence>
<evidence type="ECO:0000256" key="1">
    <source>
        <dbReference type="PROSITE-ProRule" id="PRU00267"/>
    </source>
</evidence>
<dbReference type="Proteomes" id="UP001189429">
    <property type="component" value="Unassembled WGS sequence"/>
</dbReference>
<accession>A0ABN9WRP6</accession>
<dbReference type="EMBL" id="CAUYUJ010019205">
    <property type="protein sequence ID" value="CAK0889418.1"/>
    <property type="molecule type" value="Genomic_DNA"/>
</dbReference>
<name>A0ABN9WRP6_9DINO</name>
<evidence type="ECO:0000259" key="3">
    <source>
        <dbReference type="PROSITE" id="PS50118"/>
    </source>
</evidence>
<keyword evidence="1" id="KW-0539">Nucleus</keyword>
<dbReference type="InterPro" id="IPR009071">
    <property type="entry name" value="HMG_box_dom"/>
</dbReference>
<gene>
    <name evidence="4" type="ORF">PCOR1329_LOCUS69941</name>
</gene>
<dbReference type="Gene3D" id="1.10.30.10">
    <property type="entry name" value="High mobility group box domain"/>
    <property type="match status" value="1"/>
</dbReference>
<sequence>MTPLWSGARRLADPEDPPLDAPPAAATLVAPLEAAAGPARASAASPAAPPADGAPAAPQRPCAAAETAAATAAALSAAGGCPAPQGAAELPRPAGAETPGAGGPGEAAESRRSGVLGPPLSSARPASASPAPEHGPPEAGRPRVQGPESPELPRCDFDFFREDAQRRAGPVQLSLAYLARQWRQLPKGGRARFAAMADVDKARFEREYEVWSARHSEDSPLVPPTREEVLAQKAAELEELLGGLTGPGEADSKKAALPADFPRRWRSAYALFCQ</sequence>
<dbReference type="SUPFAM" id="SSF47095">
    <property type="entry name" value="HMG-box"/>
    <property type="match status" value="1"/>
</dbReference>
<reference evidence="4" key="1">
    <citation type="submission" date="2023-10" db="EMBL/GenBank/DDBJ databases">
        <authorList>
            <person name="Chen Y."/>
            <person name="Shah S."/>
            <person name="Dougan E. K."/>
            <person name="Thang M."/>
            <person name="Chan C."/>
        </authorList>
    </citation>
    <scope>NUCLEOTIDE SEQUENCE [LARGE SCALE GENOMIC DNA]</scope>
</reference>
<feature type="compositionally biased region" description="Low complexity" evidence="2">
    <location>
        <begin position="35"/>
        <end position="99"/>
    </location>
</feature>
<dbReference type="PROSITE" id="PS50118">
    <property type="entry name" value="HMG_BOX_2"/>
    <property type="match status" value="1"/>
</dbReference>
<feature type="domain" description="HMG box" evidence="3">
    <location>
        <begin position="150"/>
        <end position="212"/>
    </location>
</feature>
<keyword evidence="5" id="KW-1185">Reference proteome</keyword>